<accession>X1S6Z2</accession>
<name>X1S6Z2_9ZZZZ</name>
<comment type="caution">
    <text evidence="2">The sequence shown here is derived from an EMBL/GenBank/DDBJ whole genome shotgun (WGS) entry which is preliminary data.</text>
</comment>
<dbReference type="AlphaFoldDB" id="X1S6Z2"/>
<keyword evidence="1" id="KW-0472">Membrane</keyword>
<feature type="transmembrane region" description="Helical" evidence="1">
    <location>
        <begin position="6"/>
        <end position="24"/>
    </location>
</feature>
<proteinExistence type="predicted"/>
<evidence type="ECO:0000256" key="1">
    <source>
        <dbReference type="SAM" id="Phobius"/>
    </source>
</evidence>
<organism evidence="2">
    <name type="scientific">marine sediment metagenome</name>
    <dbReference type="NCBI Taxonomy" id="412755"/>
    <lineage>
        <taxon>unclassified sequences</taxon>
        <taxon>metagenomes</taxon>
        <taxon>ecological metagenomes</taxon>
    </lineage>
</organism>
<gene>
    <name evidence="2" type="ORF">S12H4_37880</name>
</gene>
<keyword evidence="1" id="KW-0812">Transmembrane</keyword>
<keyword evidence="1" id="KW-1133">Transmembrane helix</keyword>
<dbReference type="EMBL" id="BARW01022753">
    <property type="protein sequence ID" value="GAI88678.1"/>
    <property type="molecule type" value="Genomic_DNA"/>
</dbReference>
<sequence>MNDSIILGIVGIISITCMQIVAIIKPNGADRINQAVSVTGVIVGFSFGVGMS</sequence>
<reference evidence="2" key="1">
    <citation type="journal article" date="2014" name="Front. Microbiol.">
        <title>High frequency of phylogenetically diverse reductive dehalogenase-homologous genes in deep subseafloor sedimentary metagenomes.</title>
        <authorList>
            <person name="Kawai M."/>
            <person name="Futagami T."/>
            <person name="Toyoda A."/>
            <person name="Takaki Y."/>
            <person name="Nishi S."/>
            <person name="Hori S."/>
            <person name="Arai W."/>
            <person name="Tsubouchi T."/>
            <person name="Morono Y."/>
            <person name="Uchiyama I."/>
            <person name="Ito T."/>
            <person name="Fujiyama A."/>
            <person name="Inagaki F."/>
            <person name="Takami H."/>
        </authorList>
    </citation>
    <scope>NUCLEOTIDE SEQUENCE</scope>
    <source>
        <strain evidence="2">Expedition CK06-06</strain>
    </source>
</reference>
<evidence type="ECO:0000313" key="2">
    <source>
        <dbReference type="EMBL" id="GAI88678.1"/>
    </source>
</evidence>
<protein>
    <submittedName>
        <fullName evidence="2">Uncharacterized protein</fullName>
    </submittedName>
</protein>